<evidence type="ECO:0000313" key="2">
    <source>
        <dbReference type="Proteomes" id="UP000266183"/>
    </source>
</evidence>
<dbReference type="KEGG" id="chk:D4L85_25425"/>
<dbReference type="InterPro" id="IPR036397">
    <property type="entry name" value="RNaseH_sf"/>
</dbReference>
<dbReference type="Gene3D" id="3.30.420.10">
    <property type="entry name" value="Ribonuclease H-like superfamily/Ribonuclease H"/>
    <property type="match status" value="1"/>
</dbReference>
<dbReference type="GO" id="GO:0003676">
    <property type="term" value="F:nucleic acid binding"/>
    <property type="evidence" value="ECO:0007669"/>
    <property type="project" value="InterPro"/>
</dbReference>
<dbReference type="Proteomes" id="UP000266183">
    <property type="component" value="Chromosome"/>
</dbReference>
<dbReference type="SUPFAM" id="SSF53098">
    <property type="entry name" value="Ribonuclease H-like"/>
    <property type="match status" value="1"/>
</dbReference>
<keyword evidence="1" id="KW-0269">Exonuclease</keyword>
<keyword evidence="1" id="KW-0378">Hydrolase</keyword>
<proteinExistence type="predicted"/>
<dbReference type="GO" id="GO:0004527">
    <property type="term" value="F:exonuclease activity"/>
    <property type="evidence" value="ECO:0007669"/>
    <property type="project" value="UniProtKB-KW"/>
</dbReference>
<dbReference type="OrthoDB" id="9803925at2"/>
<evidence type="ECO:0000313" key="1">
    <source>
        <dbReference type="EMBL" id="AYB33715.1"/>
    </source>
</evidence>
<dbReference type="EMBL" id="CP032382">
    <property type="protein sequence ID" value="AYB33715.1"/>
    <property type="molecule type" value="Genomic_DNA"/>
</dbReference>
<name>A0A385SUR8_9BACT</name>
<protein>
    <submittedName>
        <fullName evidence="1">Exonuclease</fullName>
    </submittedName>
</protein>
<accession>A0A385SUR8</accession>
<dbReference type="RefSeq" id="WP_119756944.1">
    <property type="nucleotide sequence ID" value="NZ_CP032382.1"/>
</dbReference>
<organism evidence="1 2">
    <name type="scientific">Chryseolinea soli</name>
    <dbReference type="NCBI Taxonomy" id="2321403"/>
    <lineage>
        <taxon>Bacteria</taxon>
        <taxon>Pseudomonadati</taxon>
        <taxon>Bacteroidota</taxon>
        <taxon>Cytophagia</taxon>
        <taxon>Cytophagales</taxon>
        <taxon>Fulvivirgaceae</taxon>
        <taxon>Chryseolinea</taxon>
    </lineage>
</organism>
<dbReference type="InterPro" id="IPR012337">
    <property type="entry name" value="RNaseH-like_sf"/>
</dbReference>
<dbReference type="AlphaFoldDB" id="A0A385SUR8"/>
<keyword evidence="1" id="KW-0540">Nuclease</keyword>
<reference evidence="2" key="1">
    <citation type="submission" date="2018-09" db="EMBL/GenBank/DDBJ databases">
        <title>Chryseolinea sp. KIS68-18 isolated from soil.</title>
        <authorList>
            <person name="Weon H.-Y."/>
            <person name="Kwon S.-W."/>
            <person name="Lee S.A."/>
        </authorList>
    </citation>
    <scope>NUCLEOTIDE SEQUENCE [LARGE SCALE GENOMIC DNA]</scope>
    <source>
        <strain evidence="2">KIS68-18</strain>
    </source>
</reference>
<keyword evidence="2" id="KW-1185">Reference proteome</keyword>
<sequence length="176" mass="20153">MSYVVVDVESDGPIPNKYSMVCFGAVILDPSLTNTFYGKVKPISQEWEAEALAISGFTRAEHEAFDDPKIVMDRFAEWLKTHVKGRPIFISDNLAYDWQWINYYFHYYGNGNPFGFSGRRIGDLYCGMKMDTGLNQEWKKKYRKTNHDHNPVNDVIGNAEALLEMKKLGLKIPSNG</sequence>
<gene>
    <name evidence="1" type="ORF">D4L85_25425</name>
</gene>